<dbReference type="KEGG" id="dha:DEHA2C00924g"/>
<feature type="transmembrane region" description="Helical" evidence="1">
    <location>
        <begin position="6"/>
        <end position="32"/>
    </location>
</feature>
<dbReference type="OrthoDB" id="4093171at2759"/>
<dbReference type="EMBL" id="CR382135">
    <property type="protein sequence ID" value="CAR65518.1"/>
    <property type="molecule type" value="Genomic_DNA"/>
</dbReference>
<accession>B5RT56</accession>
<evidence type="ECO:0000256" key="1">
    <source>
        <dbReference type="SAM" id="Phobius"/>
    </source>
</evidence>
<organism evidence="2 3">
    <name type="scientific">Debaryomyces hansenii (strain ATCC 36239 / CBS 767 / BCRC 21394 / JCM 1990 / NBRC 0083 / IGC 2968)</name>
    <name type="common">Yeast</name>
    <name type="synonym">Torulaspora hansenii</name>
    <dbReference type="NCBI Taxonomy" id="284592"/>
    <lineage>
        <taxon>Eukaryota</taxon>
        <taxon>Fungi</taxon>
        <taxon>Dikarya</taxon>
        <taxon>Ascomycota</taxon>
        <taxon>Saccharomycotina</taxon>
        <taxon>Pichiomycetes</taxon>
        <taxon>Debaryomycetaceae</taxon>
        <taxon>Debaryomyces</taxon>
    </lineage>
</organism>
<dbReference type="VEuPathDB" id="FungiDB:DEHA2C00924g"/>
<dbReference type="eggNOG" id="ENOG502RA78">
    <property type="taxonomic scope" value="Eukaryota"/>
</dbReference>
<dbReference type="AlphaFoldDB" id="B5RT56"/>
<keyword evidence="3" id="KW-1185">Reference proteome</keyword>
<dbReference type="HOGENOM" id="CLU_2704754_0_0_1"/>
<evidence type="ECO:0000313" key="3">
    <source>
        <dbReference type="Proteomes" id="UP000000599"/>
    </source>
</evidence>
<dbReference type="GeneID" id="8998286"/>
<gene>
    <name evidence="2" type="ordered locus">DEHA2C00924g</name>
</gene>
<keyword evidence="1" id="KW-0812">Transmembrane</keyword>
<dbReference type="Proteomes" id="UP000000599">
    <property type="component" value="Chromosome C"/>
</dbReference>
<feature type="transmembrane region" description="Helical" evidence="1">
    <location>
        <begin position="53"/>
        <end position="71"/>
    </location>
</feature>
<reference evidence="2 3" key="1">
    <citation type="journal article" date="2004" name="Nature">
        <title>Genome evolution in yeasts.</title>
        <authorList>
            <consortium name="Genolevures"/>
            <person name="Dujon B."/>
            <person name="Sherman D."/>
            <person name="Fischer G."/>
            <person name="Durrens P."/>
            <person name="Casaregola S."/>
            <person name="Lafontaine I."/>
            <person name="de Montigny J."/>
            <person name="Marck C."/>
            <person name="Neuveglise C."/>
            <person name="Talla E."/>
            <person name="Goffard N."/>
            <person name="Frangeul L."/>
            <person name="Aigle M."/>
            <person name="Anthouard V."/>
            <person name="Babour A."/>
            <person name="Barbe V."/>
            <person name="Barnay S."/>
            <person name="Blanchin S."/>
            <person name="Beckerich J.M."/>
            <person name="Beyne E."/>
            <person name="Bleykasten C."/>
            <person name="Boisrame A."/>
            <person name="Boyer J."/>
            <person name="Cattolico L."/>
            <person name="Confanioleri F."/>
            <person name="de Daruvar A."/>
            <person name="Despons L."/>
            <person name="Fabre E."/>
            <person name="Fairhead C."/>
            <person name="Ferry-Dumazet H."/>
            <person name="Groppi A."/>
            <person name="Hantraye F."/>
            <person name="Hennequin C."/>
            <person name="Jauniaux N."/>
            <person name="Joyet P."/>
            <person name="Kachouri R."/>
            <person name="Kerrest A."/>
            <person name="Koszul R."/>
            <person name="Lemaire M."/>
            <person name="Lesur I."/>
            <person name="Ma L."/>
            <person name="Muller H."/>
            <person name="Nicaud J.M."/>
            <person name="Nikolski M."/>
            <person name="Oztas S."/>
            <person name="Ozier-Kalogeropoulos O."/>
            <person name="Pellenz S."/>
            <person name="Potier S."/>
            <person name="Richard G.F."/>
            <person name="Straub M.L."/>
            <person name="Suleau A."/>
            <person name="Swennene D."/>
            <person name="Tekaia F."/>
            <person name="Wesolowski-Louvel M."/>
            <person name="Westhof E."/>
            <person name="Wirth B."/>
            <person name="Zeniou-Meyer M."/>
            <person name="Zivanovic I."/>
            <person name="Bolotin-Fukuhara M."/>
            <person name="Thierry A."/>
            <person name="Bouchier C."/>
            <person name="Caudron B."/>
            <person name="Scarpelli C."/>
            <person name="Gaillardin C."/>
            <person name="Weissenbach J."/>
            <person name="Wincker P."/>
            <person name="Souciet J.L."/>
        </authorList>
    </citation>
    <scope>NUCLEOTIDE SEQUENCE [LARGE SCALE GENOMIC DNA]</scope>
    <source>
        <strain evidence="3">ATCC 36239 / CBS 767 / BCRC 21394 / JCM 1990 / NBRC 0083 / IGC 2968</strain>
    </source>
</reference>
<dbReference type="RefSeq" id="XP_002770151.1">
    <property type="nucleotide sequence ID" value="XM_002770105.1"/>
</dbReference>
<proteinExistence type="predicted"/>
<name>B5RT56_DEBHA</name>
<dbReference type="InParanoid" id="B5RT56"/>
<sequence>MSITSVLALGLFSQSIFFGGNIAVSSIFIPIIRQKQVPPKLQVKMWEKIYDDASKLMAGSAFVGFLCYMYEAY</sequence>
<protein>
    <submittedName>
        <fullName evidence="2">DEHA2C00924p</fullName>
    </submittedName>
</protein>
<keyword evidence="1" id="KW-0472">Membrane</keyword>
<evidence type="ECO:0000313" key="2">
    <source>
        <dbReference type="EMBL" id="CAR65518.1"/>
    </source>
</evidence>
<keyword evidence="1" id="KW-1133">Transmembrane helix</keyword>